<comment type="caution">
    <text evidence="10">The sequence shown here is derived from an EMBL/GenBank/DDBJ whole genome shotgun (WGS) entry which is preliminary data.</text>
</comment>
<dbReference type="GO" id="GO:0007052">
    <property type="term" value="P:mitotic spindle organization"/>
    <property type="evidence" value="ECO:0007669"/>
    <property type="project" value="TreeGrafter"/>
</dbReference>
<dbReference type="EMBL" id="MCFH01000051">
    <property type="protein sequence ID" value="ORX43664.1"/>
    <property type="molecule type" value="Genomic_DNA"/>
</dbReference>
<dbReference type="GO" id="GO:0005524">
    <property type="term" value="F:ATP binding"/>
    <property type="evidence" value="ECO:0007669"/>
    <property type="project" value="UniProtKB-UniRule"/>
</dbReference>
<comment type="similarity">
    <text evidence="6">Belongs to the TRAFAC class myosin-kinesin ATPase superfamily. Kinesin family.</text>
</comment>
<feature type="region of interest" description="Disordered" evidence="8">
    <location>
        <begin position="520"/>
        <end position="599"/>
    </location>
</feature>
<feature type="domain" description="Kinesin motor" evidence="9">
    <location>
        <begin position="110"/>
        <end position="492"/>
    </location>
</feature>
<dbReference type="PROSITE" id="PS50067">
    <property type="entry name" value="KINESIN_MOTOR_2"/>
    <property type="match status" value="1"/>
</dbReference>
<feature type="region of interest" description="Disordered" evidence="8">
    <location>
        <begin position="1473"/>
        <end position="1520"/>
    </location>
</feature>
<evidence type="ECO:0000256" key="6">
    <source>
        <dbReference type="PROSITE-ProRule" id="PRU00283"/>
    </source>
</evidence>
<evidence type="ECO:0000259" key="9">
    <source>
        <dbReference type="PROSITE" id="PS50067"/>
    </source>
</evidence>
<dbReference type="GO" id="GO:0007018">
    <property type="term" value="P:microtubule-based movement"/>
    <property type="evidence" value="ECO:0007669"/>
    <property type="project" value="InterPro"/>
</dbReference>
<dbReference type="Pfam" id="PF00225">
    <property type="entry name" value="Kinesin"/>
    <property type="match status" value="1"/>
</dbReference>
<dbReference type="InterPro" id="IPR036961">
    <property type="entry name" value="Kinesin_motor_dom_sf"/>
</dbReference>
<evidence type="ECO:0000256" key="5">
    <source>
        <dbReference type="ARBA" id="ARBA00023054"/>
    </source>
</evidence>
<dbReference type="GO" id="GO:0051231">
    <property type="term" value="P:spindle elongation"/>
    <property type="evidence" value="ECO:0007669"/>
    <property type="project" value="TreeGrafter"/>
</dbReference>
<keyword evidence="5 7" id="KW-0175">Coiled coil</keyword>
<dbReference type="GO" id="GO:0003777">
    <property type="term" value="F:microtubule motor activity"/>
    <property type="evidence" value="ECO:0007669"/>
    <property type="project" value="InterPro"/>
</dbReference>
<feature type="binding site" evidence="6">
    <location>
        <begin position="217"/>
        <end position="224"/>
    </location>
    <ligand>
        <name>ATP</name>
        <dbReference type="ChEBI" id="CHEBI:30616"/>
    </ligand>
</feature>
<proteinExistence type="inferred from homology"/>
<dbReference type="GO" id="GO:0005737">
    <property type="term" value="C:cytoplasm"/>
    <property type="evidence" value="ECO:0007669"/>
    <property type="project" value="UniProtKB-SubCell"/>
</dbReference>
<keyword evidence="3 6" id="KW-0547">Nucleotide-binding</keyword>
<feature type="compositionally biased region" description="Polar residues" evidence="8">
    <location>
        <begin position="520"/>
        <end position="551"/>
    </location>
</feature>
<feature type="compositionally biased region" description="Low complexity" evidence="8">
    <location>
        <begin position="53"/>
        <end position="88"/>
    </location>
</feature>
<evidence type="ECO:0000256" key="7">
    <source>
        <dbReference type="SAM" id="Coils"/>
    </source>
</evidence>
<accession>A0A1Y1UZ15</accession>
<reference evidence="10 11" key="1">
    <citation type="submission" date="2016-08" db="EMBL/GenBank/DDBJ databases">
        <title>Genomes of anaerobic fungi encode conserved fungal cellulosomes for biomass hydrolysis.</title>
        <authorList>
            <consortium name="DOE Joint Genome Institute"/>
            <person name="Haitjema C.H."/>
            <person name="Gilmore S.P."/>
            <person name="Henske J.K."/>
            <person name="Solomon K.V."/>
            <person name="De Groot R."/>
            <person name="Kuo A."/>
            <person name="Mondo S.J."/>
            <person name="Salamov A.A."/>
            <person name="Labutti K."/>
            <person name="Zhao Z."/>
            <person name="Chiniquy J."/>
            <person name="Barry K."/>
            <person name="Brewer H.M."/>
            <person name="Purvine S.O."/>
            <person name="Wright A.T."/>
            <person name="Boxma B."/>
            <person name="Van Alen T."/>
            <person name="Hackstein J.H."/>
            <person name="Baker S.E."/>
            <person name="Grigoriev I.V."/>
            <person name="O'Malley M.A."/>
        </authorList>
    </citation>
    <scope>NUCLEOTIDE SEQUENCE [LARGE SCALE GENOMIC DNA]</scope>
    <source>
        <strain evidence="11">finn</strain>
    </source>
</reference>
<dbReference type="SUPFAM" id="SSF52540">
    <property type="entry name" value="P-loop containing nucleoside triphosphate hydrolases"/>
    <property type="match status" value="1"/>
</dbReference>
<dbReference type="InterPro" id="IPR001752">
    <property type="entry name" value="Kinesin_motor_dom"/>
</dbReference>
<dbReference type="PANTHER" id="PTHR47969">
    <property type="entry name" value="CHROMOSOME-ASSOCIATED KINESIN KIF4A-RELATED"/>
    <property type="match status" value="1"/>
</dbReference>
<evidence type="ECO:0000256" key="3">
    <source>
        <dbReference type="ARBA" id="ARBA00022741"/>
    </source>
</evidence>
<evidence type="ECO:0000256" key="1">
    <source>
        <dbReference type="ARBA" id="ARBA00004496"/>
    </source>
</evidence>
<feature type="compositionally biased region" description="Low complexity" evidence="8">
    <location>
        <begin position="1505"/>
        <end position="1514"/>
    </location>
</feature>
<dbReference type="GO" id="GO:0008017">
    <property type="term" value="F:microtubule binding"/>
    <property type="evidence" value="ECO:0007669"/>
    <property type="project" value="InterPro"/>
</dbReference>
<dbReference type="OrthoDB" id="10464832at2759"/>
<dbReference type="SMART" id="SM00129">
    <property type="entry name" value="KISc"/>
    <property type="match status" value="1"/>
</dbReference>
<evidence type="ECO:0000256" key="2">
    <source>
        <dbReference type="ARBA" id="ARBA00022490"/>
    </source>
</evidence>
<dbReference type="STRING" id="1754191.A0A1Y1UZ15"/>
<dbReference type="GO" id="GO:0005875">
    <property type="term" value="C:microtubule associated complex"/>
    <property type="evidence" value="ECO:0007669"/>
    <property type="project" value="TreeGrafter"/>
</dbReference>
<feature type="region of interest" description="Disordered" evidence="8">
    <location>
        <begin position="53"/>
        <end position="101"/>
    </location>
</feature>
<feature type="region of interest" description="Disordered" evidence="8">
    <location>
        <begin position="296"/>
        <end position="329"/>
    </location>
</feature>
<dbReference type="Proteomes" id="UP000193719">
    <property type="component" value="Unassembled WGS sequence"/>
</dbReference>
<feature type="compositionally biased region" description="Polar residues" evidence="8">
    <location>
        <begin position="561"/>
        <end position="573"/>
    </location>
</feature>
<feature type="coiled-coil region" evidence="7">
    <location>
        <begin position="1143"/>
        <end position="1288"/>
    </location>
</feature>
<dbReference type="Gene3D" id="3.40.850.10">
    <property type="entry name" value="Kinesin motor domain"/>
    <property type="match status" value="1"/>
</dbReference>
<reference evidence="10 11" key="2">
    <citation type="submission" date="2016-08" db="EMBL/GenBank/DDBJ databases">
        <title>Pervasive Adenine N6-methylation of Active Genes in Fungi.</title>
        <authorList>
            <consortium name="DOE Joint Genome Institute"/>
            <person name="Mondo S.J."/>
            <person name="Dannebaum R.O."/>
            <person name="Kuo R.C."/>
            <person name="Labutti K."/>
            <person name="Haridas S."/>
            <person name="Kuo A."/>
            <person name="Salamov A."/>
            <person name="Ahrendt S.R."/>
            <person name="Lipzen A."/>
            <person name="Sullivan W."/>
            <person name="Andreopoulos W.B."/>
            <person name="Clum A."/>
            <person name="Lindquist E."/>
            <person name="Daum C."/>
            <person name="Ramamoorthy G.K."/>
            <person name="Gryganskyi A."/>
            <person name="Culley D."/>
            <person name="Magnuson J.K."/>
            <person name="James T.Y."/>
            <person name="O'Malley M.A."/>
            <person name="Stajich J.E."/>
            <person name="Spatafora J.W."/>
            <person name="Visel A."/>
            <person name="Grigoriev I.V."/>
        </authorList>
    </citation>
    <scope>NUCLEOTIDE SEQUENCE [LARGE SCALE GENOMIC DNA]</scope>
    <source>
        <strain evidence="11">finn</strain>
    </source>
</reference>
<feature type="compositionally biased region" description="Basic and acidic residues" evidence="8">
    <location>
        <begin position="1473"/>
        <end position="1483"/>
    </location>
</feature>
<organism evidence="10 11">
    <name type="scientific">Piromyces finnis</name>
    <dbReference type="NCBI Taxonomy" id="1754191"/>
    <lineage>
        <taxon>Eukaryota</taxon>
        <taxon>Fungi</taxon>
        <taxon>Fungi incertae sedis</taxon>
        <taxon>Chytridiomycota</taxon>
        <taxon>Chytridiomycota incertae sedis</taxon>
        <taxon>Neocallimastigomycetes</taxon>
        <taxon>Neocallimastigales</taxon>
        <taxon>Neocallimastigaceae</taxon>
        <taxon>Piromyces</taxon>
    </lineage>
</organism>
<dbReference type="PANTHER" id="PTHR47969:SF15">
    <property type="entry name" value="CHROMOSOME-ASSOCIATED KINESIN KIF4A-RELATED"/>
    <property type="match status" value="1"/>
</dbReference>
<feature type="compositionally biased region" description="Basic residues" evidence="8">
    <location>
        <begin position="1"/>
        <end position="13"/>
    </location>
</feature>
<evidence type="ECO:0000256" key="8">
    <source>
        <dbReference type="SAM" id="MobiDB-lite"/>
    </source>
</evidence>
<protein>
    <recommendedName>
        <fullName evidence="9">Kinesin motor domain-containing protein</fullName>
    </recommendedName>
</protein>
<evidence type="ECO:0000313" key="11">
    <source>
        <dbReference type="Proteomes" id="UP000193719"/>
    </source>
</evidence>
<keyword evidence="4 6" id="KW-0067">ATP-binding</keyword>
<dbReference type="InterPro" id="IPR027640">
    <property type="entry name" value="Kinesin-like_fam"/>
</dbReference>
<evidence type="ECO:0000313" key="10">
    <source>
        <dbReference type="EMBL" id="ORX43664.1"/>
    </source>
</evidence>
<dbReference type="PRINTS" id="PR00380">
    <property type="entry name" value="KINESINHEAVY"/>
</dbReference>
<keyword evidence="2" id="KW-0963">Cytoplasm</keyword>
<feature type="coiled-coil region" evidence="7">
    <location>
        <begin position="1421"/>
        <end position="1448"/>
    </location>
</feature>
<evidence type="ECO:0000256" key="4">
    <source>
        <dbReference type="ARBA" id="ARBA00022840"/>
    </source>
</evidence>
<feature type="compositionally biased region" description="Polar residues" evidence="8">
    <location>
        <begin position="634"/>
        <end position="647"/>
    </location>
</feature>
<keyword evidence="6" id="KW-0505">Motor protein</keyword>
<keyword evidence="11" id="KW-1185">Reference proteome</keyword>
<dbReference type="InterPro" id="IPR027417">
    <property type="entry name" value="P-loop_NTPase"/>
</dbReference>
<feature type="region of interest" description="Disordered" evidence="8">
    <location>
        <begin position="631"/>
        <end position="658"/>
    </location>
</feature>
<sequence length="1646" mass="185918">MKAFRLGKSRKNSKGQLGKDKSITSTSSNASLRSNLKHDKVQSYTSTLYNSMNRSFTSSTNTTNSPIRSNSYTNYLANSNNNNNNNNTMSHREGSPKSLTRNVSLGKVPEFRVGVRLRPMLETEKDDSENEELVYLLPQNNILCIREPGTDRLPEIDDGPPPPPGTIAPSMGPYIGTDPFNYVFGAKNNQEDVYMQSVHPLVEHFHKGKNSLVLAYGQMGSGKTYTIGFQPEDYNLENFQPDKIGKELGFVPRAFQETLSYMHHLKSQGRSVNLLVTFIAISCEDIADLLGESITRYKRPPSPGPKMHSPNDKRETTPQPKTITVHDRGKQGTYLKGAKYERIESMERLAELLYRGTTFRRIVFGPDSENLSHAILSFHLEQENPKNNKDKIYSKLNFVDLSCTEKIDKVEARMNRMETGVNDKSWLALSKVINLLTGRPKGYIPYRDSKLTQFLQDSLSGDAIVFFLSCLAPTACDESKSVLKYMIRSTNIDQRQTVVPPKILKSILYNLENMMNDTPTSPVNALNHSSNNNTISPNQSIISHNSNTSNKQKYDSPALANISTTVNLTSPNVNEDLASPGQGDSTYPRISNSNQSLDSSFSSMSRLAANTSLLFTDADASNTMSPIYEEENNRVSQTYSNISSASKGTLERPPRRPISKRTSSLAVVNKEGNLINRTNQPSLHTVQSVPSINSLRNSLIMERKSSDRKSSTAGMTQMLEEQLKALDDMEKMNNEDISNLNKSKEIKGHHKKNSDGKKRISFHKHLLSFHKAVCTEVNKQVKDKEIEPIANQVPIPIPKSNENINDSLAVMLNEIRNTIGEKARANDDVNINSNINSANNVDKLVYYLKILLQNYSKNEEQVSKLTALINNSNIINNNNYHSNPLSAVVSNVENLKYEESSGSTPRSSIEIVNVANTTPPPNHPPPPVPIESPIIKPPSYNKNNNSNQMRINTSELGSDDINTSPINRNINSKEHNLSALVSKGKSVLKNSFVYKNSPTASPNTYSEDMVMEDMDQAELNKYITNLSIRLKNSINEVKEERDKCDLLRQKEKNLERKLRIRDKELEALHIELDERINSFNNAVKVLVMQLGMAQESKSKTQEELSSVEYRTMELAKSLETISELMNGDRKNNRNAEDKYHNFVAEYEEEINILQSEKSQIIHEKESLKQQNANLQSKINKLVKTLKKFQVNLIESEKRNYYDATANMTNLKNENNLLKRKVEELNQTKAFLESSYHDLQVEYEKVSQAANSSSYEMDEDNSDQIEEYKKEIERLKTKLREEEEDHQAEVYKLLDRVVIAESKQGSTNSNVNNYTKELEKKLEISYAAQKELKEKLKATEAAINKKSLENKELEGRCLSFKKSISTLQDTVNTYENHQIKLLNTNYNLSSQLNNNGKKGKTLNTRSYSGFRTIMQDIKKMTVTELQDEVVELRQEVESINKKNWDLKLEVDRYQSANESNRRTIMLLMKRINGEKGNTSKKDDGNTSPIVGVDESRSSSFSKDQANLRNSNSSLNSKHESNTTLLNSETFDEDYSKSSSKLPVLSEVNNETLLKGERIDDEDTTNVSPYLINKSNSSSSSTAVNLPIHAMPNHEGFIAKDSEARSLSQESSSSDFSMIKVNDEVCIRESSLSTESMKYSQDINYNDY</sequence>
<feature type="coiled-coil region" evidence="7">
    <location>
        <begin position="1023"/>
        <end position="1057"/>
    </location>
</feature>
<comment type="subcellular location">
    <subcellularLocation>
        <location evidence="1">Cytoplasm</location>
    </subcellularLocation>
</comment>
<name>A0A1Y1UZ15_9FUNG</name>
<feature type="coiled-coil region" evidence="7">
    <location>
        <begin position="1328"/>
        <end position="1355"/>
    </location>
</feature>
<feature type="compositionally biased region" description="Polar residues" evidence="8">
    <location>
        <begin position="23"/>
        <end position="34"/>
    </location>
</feature>
<gene>
    <name evidence="10" type="ORF">BCR36DRAFT_335841</name>
</gene>
<feature type="region of interest" description="Disordered" evidence="8">
    <location>
        <begin position="1"/>
        <end position="38"/>
    </location>
</feature>